<dbReference type="GO" id="GO:0034045">
    <property type="term" value="C:phagophore assembly site membrane"/>
    <property type="evidence" value="ECO:0007669"/>
    <property type="project" value="UniProtKB-SubCell"/>
</dbReference>
<evidence type="ECO:0000256" key="10">
    <source>
        <dbReference type="RuleBase" id="RU364027"/>
    </source>
</evidence>
<dbReference type="GO" id="GO:0034727">
    <property type="term" value="P:piecemeal microautophagy of the nucleus"/>
    <property type="evidence" value="ECO:0007669"/>
    <property type="project" value="TreeGrafter"/>
</dbReference>
<comment type="function">
    <text evidence="10">Phospholipid scramblase involved in autophagy. Cycles between the preautophagosomal structure/phagophore assembly site (PAS) and the cytoplasmic vesicle pool and supplies membrane for the growing autophagosome. Lipid scramblase activity plays a key role in preautophagosomal structure/phagophore assembly by distributing the phospholipids that arrive through ATG2 from the cytoplasmic to the luminal leaflet of the bilayer, thereby driving autophagosomal membrane expansion.</text>
</comment>
<dbReference type="Pfam" id="PF04109">
    <property type="entry name" value="ATG9"/>
    <property type="match status" value="1"/>
</dbReference>
<evidence type="ECO:0000256" key="9">
    <source>
        <dbReference type="ARBA" id="ARBA00023136"/>
    </source>
</evidence>
<dbReference type="PANTHER" id="PTHR13038">
    <property type="entry name" value="APG9 AUTOPHAGY 9"/>
    <property type="match status" value="1"/>
</dbReference>
<dbReference type="GO" id="GO:0034497">
    <property type="term" value="P:protein localization to phagophore assembly site"/>
    <property type="evidence" value="ECO:0007669"/>
    <property type="project" value="TreeGrafter"/>
</dbReference>
<gene>
    <name evidence="12" type="ORF">BDFB_000622</name>
</gene>
<evidence type="ECO:0000313" key="13">
    <source>
        <dbReference type="Proteomes" id="UP000292052"/>
    </source>
</evidence>
<organism evidence="12 13">
    <name type="scientific">Asbolus verrucosus</name>
    <name type="common">Desert ironclad beetle</name>
    <dbReference type="NCBI Taxonomy" id="1661398"/>
    <lineage>
        <taxon>Eukaryota</taxon>
        <taxon>Metazoa</taxon>
        <taxon>Ecdysozoa</taxon>
        <taxon>Arthropoda</taxon>
        <taxon>Hexapoda</taxon>
        <taxon>Insecta</taxon>
        <taxon>Pterygota</taxon>
        <taxon>Neoptera</taxon>
        <taxon>Endopterygota</taxon>
        <taxon>Coleoptera</taxon>
        <taxon>Polyphaga</taxon>
        <taxon>Cucujiformia</taxon>
        <taxon>Tenebrionidae</taxon>
        <taxon>Pimeliinae</taxon>
        <taxon>Asbolus</taxon>
    </lineage>
</organism>
<sequence length="690" mass="79918">MQNYSSLQETHEPDEEGGVLVHVAEPSRARWNHIEDLDSFFSRMYQYHQRHGFFCMLLQEVLELIQFVFIVFLTAYVFHGIDYPVLFKDVPPPNNATKVTLHDVVLPVGECVSNFGFMTWCALIIAIFVWILKLIKGVYHLFHFWDIKQFYNTALKIDDGELDNLTWHEVQTKVRTVQIEQQMCIHKRELTELDIYHRILRQQNYLVAMVNKRLLPPRLNIPLLGEVVYWTAGLRLNIQLLFFWSPWSPFENPWHLREEYKKPNLRHELANQFGKQILWLALANLIFAPIIFLWQILYAFFSYAAVIRKEPSILAIRRWSLYGRLYLRHFNELEHELQARLTRAHRPASKYLAAFSSPLGTIVSENIGFYATSFLAVLVGLSLIDEDVLTVEHVLTIMTGLTVAVAVLRTISPDETTSLDLEDLLTKVVLHTHYLPSDWVGQAHTARVRKEFEQLFQYGFVSLLETILSPLLTPYILWRHIYPRAIEIVDFFRNFTVSVVGVGDVCSFAQMDVRKHGNPEWHEEEITDVPDQYSQCEDGKVELSLVHFKCTNPSWKPPPSVQEFVKNVQNQSSMIASLSNQDPLLNRQLDESLLSGTWRIGEPVSGDAIPTVDVPLYTSELWRNRVTSSLGVSTGQHQYTSRMWSNEGLSPMSIREMALNATYLHSIHSNRTENRVRNTAQETTPLLSNH</sequence>
<reference evidence="12 13" key="1">
    <citation type="submission" date="2017-03" db="EMBL/GenBank/DDBJ databases">
        <title>Genome of the blue death feigning beetle - Asbolus verrucosus.</title>
        <authorList>
            <person name="Rider S.D."/>
        </authorList>
    </citation>
    <scope>NUCLEOTIDE SEQUENCE [LARGE SCALE GENOMIC DNA]</scope>
    <source>
        <strain evidence="12">Butters</strain>
        <tissue evidence="12">Head and leg muscle</tissue>
    </source>
</reference>
<feature type="compositionally biased region" description="Polar residues" evidence="11">
    <location>
        <begin position="677"/>
        <end position="690"/>
    </location>
</feature>
<evidence type="ECO:0000256" key="6">
    <source>
        <dbReference type="ARBA" id="ARBA00022989"/>
    </source>
</evidence>
<keyword evidence="4 10" id="KW-0813">Transport</keyword>
<keyword evidence="7 10" id="KW-0072">Autophagy</keyword>
<comment type="caution">
    <text evidence="12">The sequence shown here is derived from an EMBL/GenBank/DDBJ whole genome shotgun (WGS) entry which is preliminary data.</text>
</comment>
<comment type="caution">
    <text evidence="10">Lacks conserved residue(s) required for the propagation of feature annotation.</text>
</comment>
<dbReference type="OrthoDB" id="2020634at2759"/>
<dbReference type="STRING" id="1661398.A0A482VHL6"/>
<proteinExistence type="inferred from homology"/>
<keyword evidence="9 10" id="KW-0472">Membrane</keyword>
<evidence type="ECO:0000256" key="2">
    <source>
        <dbReference type="ARBA" id="ARBA00006185"/>
    </source>
</evidence>
<evidence type="ECO:0000256" key="1">
    <source>
        <dbReference type="ARBA" id="ARBA00004511"/>
    </source>
</evidence>
<feature type="region of interest" description="Disordered" evidence="11">
    <location>
        <begin position="670"/>
        <end position="690"/>
    </location>
</feature>
<evidence type="ECO:0000256" key="8">
    <source>
        <dbReference type="ARBA" id="ARBA00023055"/>
    </source>
</evidence>
<evidence type="ECO:0000256" key="5">
    <source>
        <dbReference type="ARBA" id="ARBA00022692"/>
    </source>
</evidence>
<dbReference type="Proteomes" id="UP000292052">
    <property type="component" value="Unassembled WGS sequence"/>
</dbReference>
<dbReference type="PANTHER" id="PTHR13038:SF10">
    <property type="entry name" value="AUTOPHAGY-RELATED PROTEIN 9"/>
    <property type="match status" value="1"/>
</dbReference>
<name>A0A482VHL6_ASBVE</name>
<comment type="similarity">
    <text evidence="2 10">Belongs to the ATG9 family.</text>
</comment>
<evidence type="ECO:0000256" key="3">
    <source>
        <dbReference type="ARBA" id="ARBA00018074"/>
    </source>
</evidence>
<evidence type="ECO:0000313" key="12">
    <source>
        <dbReference type="EMBL" id="RZC31948.1"/>
    </source>
</evidence>
<dbReference type="GO" id="GO:0005776">
    <property type="term" value="C:autophagosome"/>
    <property type="evidence" value="ECO:0007669"/>
    <property type="project" value="TreeGrafter"/>
</dbReference>
<accession>A0A482VHL6</accession>
<dbReference type="AlphaFoldDB" id="A0A482VHL6"/>
<evidence type="ECO:0000256" key="11">
    <source>
        <dbReference type="SAM" id="MobiDB-lite"/>
    </source>
</evidence>
<feature type="transmembrane region" description="Helical" evidence="10">
    <location>
        <begin position="115"/>
        <end position="135"/>
    </location>
</feature>
<keyword evidence="8 10" id="KW-0445">Lipid transport</keyword>
<protein>
    <recommendedName>
        <fullName evidence="3 10">Autophagy-related protein 9</fullName>
    </recommendedName>
</protein>
<feature type="transmembrane region" description="Helical" evidence="10">
    <location>
        <begin position="53"/>
        <end position="78"/>
    </location>
</feature>
<keyword evidence="13" id="KW-1185">Reference proteome</keyword>
<keyword evidence="5 10" id="KW-0812">Transmembrane</keyword>
<dbReference type="GO" id="GO:0061709">
    <property type="term" value="P:reticulophagy"/>
    <property type="evidence" value="ECO:0007669"/>
    <property type="project" value="TreeGrafter"/>
</dbReference>
<dbReference type="GO" id="GO:0000422">
    <property type="term" value="P:autophagy of mitochondrion"/>
    <property type="evidence" value="ECO:0007669"/>
    <property type="project" value="TreeGrafter"/>
</dbReference>
<keyword evidence="6 10" id="KW-1133">Transmembrane helix</keyword>
<comment type="subcellular location">
    <subcellularLocation>
        <location evidence="1 10">Preautophagosomal structure membrane</location>
        <topology evidence="1 10">Multi-pass membrane protein</topology>
    </subcellularLocation>
</comment>
<dbReference type="GO" id="GO:0006869">
    <property type="term" value="P:lipid transport"/>
    <property type="evidence" value="ECO:0007669"/>
    <property type="project" value="UniProtKB-KW"/>
</dbReference>
<evidence type="ECO:0000256" key="4">
    <source>
        <dbReference type="ARBA" id="ARBA00022448"/>
    </source>
</evidence>
<evidence type="ECO:0000256" key="7">
    <source>
        <dbReference type="ARBA" id="ARBA00023006"/>
    </source>
</evidence>
<feature type="transmembrane region" description="Helical" evidence="10">
    <location>
        <begin position="277"/>
        <end position="301"/>
    </location>
</feature>
<dbReference type="InterPro" id="IPR007241">
    <property type="entry name" value="Autophagy-rel_prot_9"/>
</dbReference>
<dbReference type="EMBL" id="QDEB01101279">
    <property type="protein sequence ID" value="RZC31948.1"/>
    <property type="molecule type" value="Genomic_DNA"/>
</dbReference>